<evidence type="ECO:0000256" key="2">
    <source>
        <dbReference type="ARBA" id="ARBA00022801"/>
    </source>
</evidence>
<dbReference type="SUPFAM" id="SSF51445">
    <property type="entry name" value="(Trans)glycosidases"/>
    <property type="match status" value="1"/>
</dbReference>
<sequence length="265" mass="29413">MVESGDVSGLKFGRCAKPRVRGYPKSPFLFLGFLGYLGCRGLPRVGWDILGLLDCYGHGISWTFSCVCCDVPALQPRFAHTGAGSIGVCNGRLGSDLPPEQEVVELYKTSGIRRMRIYDSNQATLTTLQGSDIELVLDVRNVDLESLQSDATHWVQTNVVQYFSATRIRYIAVGNEVDPEKGTSRFVLLVLPDMQNIHKALSELGLQDQIKVSTATYSALLMNTYALKRYVQGYGLHGDKFLGTNQSSTSCQHIPLLWLYLQSMY</sequence>
<dbReference type="InterPro" id="IPR017853">
    <property type="entry name" value="GH"/>
</dbReference>
<evidence type="ECO:0000256" key="1">
    <source>
        <dbReference type="ARBA" id="ARBA00008773"/>
    </source>
</evidence>
<evidence type="ECO:0000256" key="3">
    <source>
        <dbReference type="ARBA" id="ARBA00023295"/>
    </source>
</evidence>
<comment type="similarity">
    <text evidence="1 4">Belongs to the glycosyl hydrolase 17 family.</text>
</comment>
<protein>
    <submittedName>
        <fullName evidence="5">Glucan endo-1,3-beta-glucosidase</fullName>
    </submittedName>
</protein>
<comment type="caution">
    <text evidence="5">The sequence shown here is derived from an EMBL/GenBank/DDBJ whole genome shotgun (WGS) entry which is preliminary data.</text>
</comment>
<gene>
    <name evidence="5" type="ORF">Sradi_1261400</name>
</gene>
<dbReference type="InterPro" id="IPR044965">
    <property type="entry name" value="Glyco_hydro_17_plant"/>
</dbReference>
<keyword evidence="3" id="KW-0326">Glycosidase</keyword>
<dbReference type="GO" id="GO:0005975">
    <property type="term" value="P:carbohydrate metabolic process"/>
    <property type="evidence" value="ECO:0007669"/>
    <property type="project" value="InterPro"/>
</dbReference>
<accession>A0AAW2UMB5</accession>
<dbReference type="Pfam" id="PF00332">
    <property type="entry name" value="Glyco_hydro_17"/>
    <property type="match status" value="1"/>
</dbReference>
<dbReference type="EMBL" id="JACGWJ010000005">
    <property type="protein sequence ID" value="KAL0418479.1"/>
    <property type="molecule type" value="Genomic_DNA"/>
</dbReference>
<proteinExistence type="inferred from homology"/>
<organism evidence="5">
    <name type="scientific">Sesamum radiatum</name>
    <name type="common">Black benniseed</name>
    <dbReference type="NCBI Taxonomy" id="300843"/>
    <lineage>
        <taxon>Eukaryota</taxon>
        <taxon>Viridiplantae</taxon>
        <taxon>Streptophyta</taxon>
        <taxon>Embryophyta</taxon>
        <taxon>Tracheophyta</taxon>
        <taxon>Spermatophyta</taxon>
        <taxon>Magnoliopsida</taxon>
        <taxon>eudicotyledons</taxon>
        <taxon>Gunneridae</taxon>
        <taxon>Pentapetalae</taxon>
        <taxon>asterids</taxon>
        <taxon>lamiids</taxon>
        <taxon>Lamiales</taxon>
        <taxon>Pedaliaceae</taxon>
        <taxon>Sesamum</taxon>
    </lineage>
</organism>
<evidence type="ECO:0000313" key="5">
    <source>
        <dbReference type="EMBL" id="KAL0418479.1"/>
    </source>
</evidence>
<evidence type="ECO:0000256" key="4">
    <source>
        <dbReference type="RuleBase" id="RU004335"/>
    </source>
</evidence>
<keyword evidence="2" id="KW-0378">Hydrolase</keyword>
<dbReference type="InterPro" id="IPR000490">
    <property type="entry name" value="Glyco_hydro_17"/>
</dbReference>
<reference evidence="5" key="2">
    <citation type="journal article" date="2024" name="Plant">
        <title>Genomic evolution and insights into agronomic trait innovations of Sesamum species.</title>
        <authorList>
            <person name="Miao H."/>
            <person name="Wang L."/>
            <person name="Qu L."/>
            <person name="Liu H."/>
            <person name="Sun Y."/>
            <person name="Le M."/>
            <person name="Wang Q."/>
            <person name="Wei S."/>
            <person name="Zheng Y."/>
            <person name="Lin W."/>
            <person name="Duan Y."/>
            <person name="Cao H."/>
            <person name="Xiong S."/>
            <person name="Wang X."/>
            <person name="Wei L."/>
            <person name="Li C."/>
            <person name="Ma Q."/>
            <person name="Ju M."/>
            <person name="Zhao R."/>
            <person name="Li G."/>
            <person name="Mu C."/>
            <person name="Tian Q."/>
            <person name="Mei H."/>
            <person name="Zhang T."/>
            <person name="Gao T."/>
            <person name="Zhang H."/>
        </authorList>
    </citation>
    <scope>NUCLEOTIDE SEQUENCE</scope>
    <source>
        <strain evidence="5">G02</strain>
    </source>
</reference>
<name>A0AAW2UMB5_SESRA</name>
<dbReference type="PANTHER" id="PTHR32227">
    <property type="entry name" value="GLUCAN ENDO-1,3-BETA-GLUCOSIDASE BG1-RELATED-RELATED"/>
    <property type="match status" value="1"/>
</dbReference>
<reference evidence="5" key="1">
    <citation type="submission" date="2020-06" db="EMBL/GenBank/DDBJ databases">
        <authorList>
            <person name="Li T."/>
            <person name="Hu X."/>
            <person name="Zhang T."/>
            <person name="Song X."/>
            <person name="Zhang H."/>
            <person name="Dai N."/>
            <person name="Sheng W."/>
            <person name="Hou X."/>
            <person name="Wei L."/>
        </authorList>
    </citation>
    <scope>NUCLEOTIDE SEQUENCE</scope>
    <source>
        <strain evidence="5">G02</strain>
        <tissue evidence="5">Leaf</tissue>
    </source>
</reference>
<dbReference type="Gene3D" id="3.20.20.80">
    <property type="entry name" value="Glycosidases"/>
    <property type="match status" value="1"/>
</dbReference>
<dbReference type="GO" id="GO:0004553">
    <property type="term" value="F:hydrolase activity, hydrolyzing O-glycosyl compounds"/>
    <property type="evidence" value="ECO:0007669"/>
    <property type="project" value="InterPro"/>
</dbReference>
<dbReference type="AlphaFoldDB" id="A0AAW2UMB5"/>